<evidence type="ECO:0000313" key="2">
    <source>
        <dbReference type="EMBL" id="OIQ66490.1"/>
    </source>
</evidence>
<protein>
    <submittedName>
        <fullName evidence="2">Uncharacterized protein</fullName>
    </submittedName>
</protein>
<dbReference type="EMBL" id="MLJW01006563">
    <property type="protein sequence ID" value="OIQ66490.1"/>
    <property type="molecule type" value="Genomic_DNA"/>
</dbReference>
<feature type="region of interest" description="Disordered" evidence="1">
    <location>
        <begin position="37"/>
        <end position="61"/>
    </location>
</feature>
<gene>
    <name evidence="2" type="ORF">GALL_519380</name>
</gene>
<dbReference type="AlphaFoldDB" id="A0A1J5P5M6"/>
<accession>A0A1J5P5M6</accession>
<evidence type="ECO:0000256" key="1">
    <source>
        <dbReference type="SAM" id="MobiDB-lite"/>
    </source>
</evidence>
<organism evidence="2">
    <name type="scientific">mine drainage metagenome</name>
    <dbReference type="NCBI Taxonomy" id="410659"/>
    <lineage>
        <taxon>unclassified sequences</taxon>
        <taxon>metagenomes</taxon>
        <taxon>ecological metagenomes</taxon>
    </lineage>
</organism>
<comment type="caution">
    <text evidence="2">The sequence shown here is derived from an EMBL/GenBank/DDBJ whole genome shotgun (WGS) entry which is preliminary data.</text>
</comment>
<proteinExistence type="predicted"/>
<sequence>MVLANGAAAPPSSPNSVASTDWKFSIASLRVGSTTFSARRVSPGASPRTVKNDNPAAPRASTTIRSAVCPSTTKLLTPSSRYPPPSRVAGISTPDASHRPFGSVNASAAMQLPSAIAGSNSRFCASVPALTIAVAASTVEEKYGAHSSARPISSSTMPSSTKLKPWPPYASGIWIAVSPSCWFNSCHAARSQPASVSIRRRTAVVGDLSSRNRRRTERNSSCSLVKLNCMRFLLDTVLPLAGCRGCAHSADDAGVRQERGGLACGFVPPAR</sequence>
<reference evidence="2" key="1">
    <citation type="submission" date="2016-10" db="EMBL/GenBank/DDBJ databases">
        <title>Sequence of Gallionella enrichment culture.</title>
        <authorList>
            <person name="Poehlein A."/>
            <person name="Muehling M."/>
            <person name="Daniel R."/>
        </authorList>
    </citation>
    <scope>NUCLEOTIDE SEQUENCE</scope>
</reference>
<name>A0A1J5P5M6_9ZZZZ</name>